<keyword evidence="3" id="KW-1185">Reference proteome</keyword>
<evidence type="ECO:0000313" key="2">
    <source>
        <dbReference type="EMBL" id="AQS67953.1"/>
    </source>
</evidence>
<dbReference type="AlphaFoldDB" id="A0A1S6J855"/>
<name>A0A1S6J855_9ACTN</name>
<evidence type="ECO:0000313" key="3">
    <source>
        <dbReference type="Proteomes" id="UP000189443"/>
    </source>
</evidence>
<feature type="region of interest" description="Disordered" evidence="1">
    <location>
        <begin position="45"/>
        <end position="77"/>
    </location>
</feature>
<evidence type="ECO:0000256" key="1">
    <source>
        <dbReference type="SAM" id="MobiDB-lite"/>
    </source>
</evidence>
<feature type="compositionally biased region" description="Basic and acidic residues" evidence="1">
    <location>
        <begin position="45"/>
        <end position="64"/>
    </location>
</feature>
<accession>A0A1S6J855</accession>
<dbReference type="KEGG" id="spac:B1H29_14350"/>
<proteinExistence type="predicted"/>
<protein>
    <submittedName>
        <fullName evidence="2">Uncharacterized protein</fullName>
    </submittedName>
</protein>
<dbReference type="Proteomes" id="UP000189443">
    <property type="component" value="Chromosome"/>
</dbReference>
<gene>
    <name evidence="2" type="ORF">B1H29_14350</name>
</gene>
<reference evidence="2 3" key="1">
    <citation type="submission" date="2017-02" db="EMBL/GenBank/DDBJ databases">
        <title>Streptomyces pactum ACT12 Genome sequencing and assembly.</title>
        <authorList>
            <person name="Xue Q."/>
            <person name="Yan X."/>
            <person name="Jia L."/>
            <person name="Yan H."/>
        </authorList>
    </citation>
    <scope>NUCLEOTIDE SEQUENCE [LARGE SCALE GENOMIC DNA]</scope>
    <source>
        <strain evidence="2 3">ACT12</strain>
    </source>
</reference>
<organism evidence="2 3">
    <name type="scientific">Streptomyces pactum</name>
    <dbReference type="NCBI Taxonomy" id="68249"/>
    <lineage>
        <taxon>Bacteria</taxon>
        <taxon>Bacillati</taxon>
        <taxon>Actinomycetota</taxon>
        <taxon>Actinomycetes</taxon>
        <taxon>Kitasatosporales</taxon>
        <taxon>Streptomycetaceae</taxon>
        <taxon>Streptomyces</taxon>
    </lineage>
</organism>
<dbReference type="EMBL" id="CP019724">
    <property type="protein sequence ID" value="AQS67953.1"/>
    <property type="molecule type" value="Genomic_DNA"/>
</dbReference>
<sequence>MAVRPPGTAPRHCATAQSFLTYLLLVQTGRAVLCKCNNVDHDPTRCDAPRDARSVPGYRADDGRIGTGGRSSARMGA</sequence>